<dbReference type="InterPro" id="IPR008589">
    <property type="entry name" value="MupG"/>
</dbReference>
<dbReference type="RefSeq" id="WP_255226079.1">
    <property type="nucleotide sequence ID" value="NZ_JAJEKE010000002.1"/>
</dbReference>
<dbReference type="InterPro" id="IPR017853">
    <property type="entry name" value="GH"/>
</dbReference>
<dbReference type="InterPro" id="IPR013785">
    <property type="entry name" value="Aldolase_TIM"/>
</dbReference>
<dbReference type="InterPro" id="IPR043894">
    <property type="entry name" value="MupG_C"/>
</dbReference>
<accession>A0ABT1ND52</accession>
<evidence type="ECO:0000313" key="3">
    <source>
        <dbReference type="EMBL" id="MCQ1528559.1"/>
    </source>
</evidence>
<dbReference type="PANTHER" id="PTHR38435">
    <property type="match status" value="1"/>
</dbReference>
<dbReference type="Proteomes" id="UP001651880">
    <property type="component" value="Unassembled WGS sequence"/>
</dbReference>
<dbReference type="EMBL" id="JAJEKE010000002">
    <property type="protein sequence ID" value="MCQ1528559.1"/>
    <property type="molecule type" value="Genomic_DNA"/>
</dbReference>
<organism evidence="3 4">
    <name type="scientific">Lutispora saccharofermentans</name>
    <dbReference type="NCBI Taxonomy" id="3024236"/>
    <lineage>
        <taxon>Bacteria</taxon>
        <taxon>Bacillati</taxon>
        <taxon>Bacillota</taxon>
        <taxon>Clostridia</taxon>
        <taxon>Lutisporales</taxon>
        <taxon>Lutisporaceae</taxon>
        <taxon>Lutispora</taxon>
    </lineage>
</organism>
<dbReference type="InterPro" id="IPR029000">
    <property type="entry name" value="Cyclophilin-like_dom_sf"/>
</dbReference>
<dbReference type="SUPFAM" id="SSF51445">
    <property type="entry name" value="(Trans)glycosidases"/>
    <property type="match status" value="1"/>
</dbReference>
<dbReference type="InterPro" id="IPR043797">
    <property type="entry name" value="MupG_N"/>
</dbReference>
<dbReference type="PANTHER" id="PTHR38435:SF1">
    <property type="entry name" value="DUF871 DOMAIN-CONTAINING PROTEIN"/>
    <property type="match status" value="1"/>
</dbReference>
<keyword evidence="4" id="KW-1185">Reference proteome</keyword>
<name>A0ABT1ND52_9FIRM</name>
<dbReference type="Pfam" id="PF05913">
    <property type="entry name" value="MupG_C"/>
    <property type="match status" value="1"/>
</dbReference>
<dbReference type="Gene3D" id="3.20.20.70">
    <property type="entry name" value="Aldolase class I"/>
    <property type="match status" value="1"/>
</dbReference>
<comment type="caution">
    <text evidence="3">The sequence shown here is derived from an EMBL/GenBank/DDBJ whole genome shotgun (WGS) entry which is preliminary data.</text>
</comment>
<reference evidence="3 4" key="1">
    <citation type="submission" date="2021-10" db="EMBL/GenBank/DDBJ databases">
        <title>Lutispora strain m25 sp. nov., a thermophilic, non-spore-forming bacterium isolated from a lab-scale methanogenic bioreactor digesting anaerobic sludge.</title>
        <authorList>
            <person name="El Houari A."/>
            <person name="Mcdonald J."/>
        </authorList>
    </citation>
    <scope>NUCLEOTIDE SEQUENCE [LARGE SCALE GENOMIC DNA]</scope>
    <source>
        <strain evidence="4">m25</strain>
    </source>
</reference>
<feature type="domain" description="6-phospho-N-acetylmuramidase N-terminal" evidence="2">
    <location>
        <begin position="4"/>
        <end position="236"/>
    </location>
</feature>
<evidence type="ECO:0000313" key="4">
    <source>
        <dbReference type="Proteomes" id="UP001651880"/>
    </source>
</evidence>
<evidence type="ECO:0000259" key="2">
    <source>
        <dbReference type="Pfam" id="PF19200"/>
    </source>
</evidence>
<evidence type="ECO:0000259" key="1">
    <source>
        <dbReference type="Pfam" id="PF05913"/>
    </source>
</evidence>
<dbReference type="Gene3D" id="2.40.100.10">
    <property type="entry name" value="Cyclophilin-like"/>
    <property type="match status" value="1"/>
</dbReference>
<sequence length="360" mass="40709">MNKLGVSIYPDKSSQEANKSYLSLASKYGFRRVFINFLTVEGKDSLEGFKDIVRYAGALGMEVIADVSPSVFRDLKADYRDLTIFHEIGLAGIRLDIGFSGIEESIMSFNPYGIKVELNISSGTRYLDNVMSFLPNKDNIIACHNFYPHRYTGISREHFVETTEGFKEYGIRTAAFVSSNHASFGPWGVNEGLPTLEEHRGLPIAVQAKDLLNTGLIDDIIIANCYASEDELSALGSMNKEVLELSVEAYVDLPQVERDILFEELHINRGDVSEYMIRSTQSRVKYKNYEFKLMNPIDMEKGHIVIESSLYGHYAGELHLVLKPMKNSGRSSVVGKIVDEEIFLLEHIKPWQKFKLNIPR</sequence>
<protein>
    <submittedName>
        <fullName evidence="3">MupG family TIM beta-alpha barrel fold protein</fullName>
    </submittedName>
</protein>
<gene>
    <name evidence="3" type="ORF">LJD61_03245</name>
</gene>
<proteinExistence type="predicted"/>
<dbReference type="SUPFAM" id="SSF50891">
    <property type="entry name" value="Cyclophilin-like"/>
    <property type="match status" value="1"/>
</dbReference>
<dbReference type="Pfam" id="PF19200">
    <property type="entry name" value="MupG_N"/>
    <property type="match status" value="1"/>
</dbReference>
<feature type="domain" description="6-phospho-N-acetylmuramidase C-terminal" evidence="1">
    <location>
        <begin position="243"/>
        <end position="356"/>
    </location>
</feature>